<dbReference type="Pfam" id="PF21686">
    <property type="entry name" value="LigD_Prim-Pol"/>
    <property type="match status" value="1"/>
</dbReference>
<dbReference type="RefSeq" id="WP_254744707.1">
    <property type="nucleotide sequence ID" value="NZ_JANCLU010000019.1"/>
</dbReference>
<feature type="domain" description="DNA ligase D polymerase" evidence="1">
    <location>
        <begin position="37"/>
        <end position="289"/>
    </location>
</feature>
<reference evidence="2 3" key="1">
    <citation type="submission" date="2022-07" db="EMBL/GenBank/DDBJ databases">
        <authorList>
            <person name="Li W.-J."/>
            <person name="Deng Q.-Q."/>
        </authorList>
    </citation>
    <scope>NUCLEOTIDE SEQUENCE [LARGE SCALE GENOMIC DNA]</scope>
    <source>
        <strain evidence="2 3">SYSU M60028</strain>
    </source>
</reference>
<dbReference type="CDD" id="cd04862">
    <property type="entry name" value="PaeLigD_Pol_like"/>
    <property type="match status" value="1"/>
</dbReference>
<dbReference type="InterPro" id="IPR014145">
    <property type="entry name" value="LigD_pol_dom"/>
</dbReference>
<dbReference type="InterPro" id="IPR033651">
    <property type="entry name" value="PaeLigD_Pol-like"/>
</dbReference>
<dbReference type="EMBL" id="JANCLU010000019">
    <property type="protein sequence ID" value="MCP8940225.1"/>
    <property type="molecule type" value="Genomic_DNA"/>
</dbReference>
<keyword evidence="2" id="KW-0436">Ligase</keyword>
<gene>
    <name evidence="2" type="primary">ligD</name>
    <name evidence="2" type="ORF">NK718_17000</name>
</gene>
<name>A0ABT1LFF6_9HYPH</name>
<sequence length="303" mass="33128">MPAARRATAKPAAETAEIAGVRLTHPDKVLYPEQGITKRDLAAYYEAVAPAMLPHVADRPITLVRCPTGRRSKCFYQRHAGSGVPASLSRVTVPGLETSGAYLYLRDATGLVSLVQLGVLEIHPWGVRVDEPTRPDRVILDLDPGEGLAFSDVVAAARDVRRELEEAGLVCFVKTTGGKGLHVVAPLTRDHEWPQVKAFARAMANRLGEREPDRFLTRIAKAERVGRIFIDYLRNDATSTAVAPYSSRAREGAPVATPLEWDELRPGLDPAAFNVRTIPDRLKTKGDPWADIARAARPLPRAP</sequence>
<dbReference type="InterPro" id="IPR052171">
    <property type="entry name" value="NHEJ_LigD"/>
</dbReference>
<dbReference type="GO" id="GO:0003910">
    <property type="term" value="F:DNA ligase (ATP) activity"/>
    <property type="evidence" value="ECO:0007669"/>
    <property type="project" value="UniProtKB-EC"/>
</dbReference>
<dbReference type="PANTHER" id="PTHR42705">
    <property type="entry name" value="BIFUNCTIONAL NON-HOMOLOGOUS END JOINING PROTEIN LIGD"/>
    <property type="match status" value="1"/>
</dbReference>
<evidence type="ECO:0000313" key="3">
    <source>
        <dbReference type="Proteomes" id="UP001205890"/>
    </source>
</evidence>
<dbReference type="NCBIfam" id="TIGR02778">
    <property type="entry name" value="ligD_pol"/>
    <property type="match status" value="1"/>
</dbReference>
<proteinExistence type="predicted"/>
<comment type="caution">
    <text evidence="2">The sequence shown here is derived from an EMBL/GenBank/DDBJ whole genome shotgun (WGS) entry which is preliminary data.</text>
</comment>
<accession>A0ABT1LFF6</accession>
<dbReference type="PANTHER" id="PTHR42705:SF2">
    <property type="entry name" value="BIFUNCTIONAL NON-HOMOLOGOUS END JOINING PROTEIN LIGD"/>
    <property type="match status" value="1"/>
</dbReference>
<organism evidence="2 3">
    <name type="scientific">Alsobacter ponti</name>
    <dbReference type="NCBI Taxonomy" id="2962936"/>
    <lineage>
        <taxon>Bacteria</taxon>
        <taxon>Pseudomonadati</taxon>
        <taxon>Pseudomonadota</taxon>
        <taxon>Alphaproteobacteria</taxon>
        <taxon>Hyphomicrobiales</taxon>
        <taxon>Alsobacteraceae</taxon>
        <taxon>Alsobacter</taxon>
    </lineage>
</organism>
<protein>
    <submittedName>
        <fullName evidence="2">Non-homologous end-joining DNA ligase</fullName>
        <ecNumber evidence="2">6.5.1.1</ecNumber>
    </submittedName>
</protein>
<dbReference type="EC" id="6.5.1.1" evidence="2"/>
<evidence type="ECO:0000259" key="1">
    <source>
        <dbReference type="Pfam" id="PF21686"/>
    </source>
</evidence>
<dbReference type="Gene3D" id="3.90.920.10">
    <property type="entry name" value="DNA primase, PRIM domain"/>
    <property type="match status" value="1"/>
</dbReference>
<dbReference type="Proteomes" id="UP001205890">
    <property type="component" value="Unassembled WGS sequence"/>
</dbReference>
<evidence type="ECO:0000313" key="2">
    <source>
        <dbReference type="EMBL" id="MCP8940225.1"/>
    </source>
</evidence>
<keyword evidence="3" id="KW-1185">Reference proteome</keyword>